<dbReference type="AlphaFoldDB" id="A0AAN6RMK8"/>
<sequence>MTEGSYGQEDEKRRSLFANTDGRAHNALFRFVPAQVIPKSDTGADNSKVRSYVETRAAAYGKHSACSCEHLNKLCCAIGSQMESGTEVLRITTAIVSAFQTAADAVEFIKDRKDRRKRKKDRDIEELLEIKILHRSLVEGGTRCRKHCANRHQQYGSAFGAGDDMAKQALHEVVISLQMEIIQPLHVARAVENAALDVTALHESSVSNRKDAMRALDQLCQRIMASSQYLPQHGGYQLGSVGPSNMSFQSTSTSVPVSDIIDAYDEPSSVQSNMGSPTIPFEQRAFSQRTFSMQSSVYEPEQMRHPKAPQKSPLAWIANKVDAPQMEPPSRLTVPTRLEQVYHNPDDAQGERMSYLSTAYTSSISDRGSTNLQPVSDTPASTPRYSQDPPSSFVSTERPYDDYQPMGTAPPESRTIQRLQQTHEQLQSMHQKMRDLEITKQDYGGYFGSEKEETQSIRSKPLPPAPSLGFALAAADRLKRTSVGSEAPEVIKAYTDEAHALSPRSDVFSEKLPSPRLEPDYNARLASLPLGLESIWVPLTRPAMHNRYHGFCKGAWQIRKAVPEGLEVQVTPALKEPTLHWACKECKFKSRAPNSDALPSQIMSNQKYNIRFRWLFLAKSHRSADTSIDVLENYKYGCIFCAAEGKTSAVHDKLDHLMVHIVSKHKPITMTPDTRARTKCVVGNVAHDLQDWDIHVPDTIQKAPTVATDKFFISASKFFGKKGKR</sequence>
<proteinExistence type="predicted"/>
<evidence type="ECO:0000256" key="1">
    <source>
        <dbReference type="SAM" id="MobiDB-lite"/>
    </source>
</evidence>
<dbReference type="EMBL" id="WVTA01000001">
    <property type="protein sequence ID" value="KAK3217552.1"/>
    <property type="molecule type" value="Genomic_DNA"/>
</dbReference>
<reference evidence="2 3" key="1">
    <citation type="submission" date="2021-02" db="EMBL/GenBank/DDBJ databases">
        <title>Genome assembly of Pseudopithomyces chartarum.</title>
        <authorList>
            <person name="Jauregui R."/>
            <person name="Singh J."/>
            <person name="Voisey C."/>
        </authorList>
    </citation>
    <scope>NUCLEOTIDE SEQUENCE [LARGE SCALE GENOMIC DNA]</scope>
    <source>
        <strain evidence="2 3">AGR01</strain>
    </source>
</reference>
<organism evidence="2 3">
    <name type="scientific">Pseudopithomyces chartarum</name>
    <dbReference type="NCBI Taxonomy" id="1892770"/>
    <lineage>
        <taxon>Eukaryota</taxon>
        <taxon>Fungi</taxon>
        <taxon>Dikarya</taxon>
        <taxon>Ascomycota</taxon>
        <taxon>Pezizomycotina</taxon>
        <taxon>Dothideomycetes</taxon>
        <taxon>Pleosporomycetidae</taxon>
        <taxon>Pleosporales</taxon>
        <taxon>Massarineae</taxon>
        <taxon>Didymosphaeriaceae</taxon>
        <taxon>Pseudopithomyces</taxon>
    </lineage>
</organism>
<accession>A0AAN6RMK8</accession>
<dbReference type="Proteomes" id="UP001280581">
    <property type="component" value="Unassembled WGS sequence"/>
</dbReference>
<evidence type="ECO:0000313" key="3">
    <source>
        <dbReference type="Proteomes" id="UP001280581"/>
    </source>
</evidence>
<name>A0AAN6RMK8_9PLEO</name>
<feature type="region of interest" description="Disordered" evidence="1">
    <location>
        <begin position="362"/>
        <end position="412"/>
    </location>
</feature>
<gene>
    <name evidence="2" type="ORF">GRF29_1g3423847</name>
</gene>
<protein>
    <recommendedName>
        <fullName evidence="4">C2H2-type domain-containing protein</fullName>
    </recommendedName>
</protein>
<evidence type="ECO:0000313" key="2">
    <source>
        <dbReference type="EMBL" id="KAK3217552.1"/>
    </source>
</evidence>
<dbReference type="PANTHER" id="PTHR42354">
    <property type="entry name" value="C2H2-TYPE DOMAIN-CONTAINING PROTEIN"/>
    <property type="match status" value="1"/>
</dbReference>
<keyword evidence="3" id="KW-1185">Reference proteome</keyword>
<dbReference type="PANTHER" id="PTHR42354:SF1">
    <property type="entry name" value="C2H2-TYPE DOMAIN-CONTAINING PROTEIN"/>
    <property type="match status" value="1"/>
</dbReference>
<evidence type="ECO:0008006" key="4">
    <source>
        <dbReference type="Google" id="ProtNLM"/>
    </source>
</evidence>
<comment type="caution">
    <text evidence="2">The sequence shown here is derived from an EMBL/GenBank/DDBJ whole genome shotgun (WGS) entry which is preliminary data.</text>
</comment>
<feature type="compositionally biased region" description="Polar residues" evidence="1">
    <location>
        <begin position="362"/>
        <end position="395"/>
    </location>
</feature>